<dbReference type="HAMAP" id="MF_00634">
    <property type="entry name" value="UPF0235"/>
    <property type="match status" value="1"/>
</dbReference>
<evidence type="ECO:0000256" key="2">
    <source>
        <dbReference type="HAMAP-Rule" id="MF_00634"/>
    </source>
</evidence>
<evidence type="ECO:0000313" key="3">
    <source>
        <dbReference type="EMBL" id="HDD35746.1"/>
    </source>
</evidence>
<name>A0A7V0IAN3_DESA2</name>
<organism evidence="3">
    <name type="scientific">Desulfofervidus auxilii</name>
    <dbReference type="NCBI Taxonomy" id="1621989"/>
    <lineage>
        <taxon>Bacteria</taxon>
        <taxon>Pseudomonadati</taxon>
        <taxon>Thermodesulfobacteriota</taxon>
        <taxon>Candidatus Desulfofervidia</taxon>
        <taxon>Candidatus Desulfofervidales</taxon>
        <taxon>Candidatus Desulfofervidaceae</taxon>
        <taxon>Candidatus Desulfofervidus</taxon>
    </lineage>
</organism>
<dbReference type="Proteomes" id="UP000885706">
    <property type="component" value="Unassembled WGS sequence"/>
</dbReference>
<gene>
    <name evidence="3" type="ORF">ENF30_02980</name>
</gene>
<comment type="caution">
    <text evidence="3">The sequence shown here is derived from an EMBL/GenBank/DDBJ whole genome shotgun (WGS) entry which is preliminary data.</text>
</comment>
<dbReference type="PANTHER" id="PTHR13420:SF7">
    <property type="entry name" value="UPF0235 PROTEIN C15ORF40"/>
    <property type="match status" value="1"/>
</dbReference>
<dbReference type="EMBL" id="DQWQ01000131">
    <property type="protein sequence ID" value="HDD35746.1"/>
    <property type="molecule type" value="Genomic_DNA"/>
</dbReference>
<dbReference type="InterPro" id="IPR036591">
    <property type="entry name" value="YggU-like_sf"/>
</dbReference>
<dbReference type="SUPFAM" id="SSF69786">
    <property type="entry name" value="YggU-like"/>
    <property type="match status" value="1"/>
</dbReference>
<sequence>MPFIYVKEGILVKVNVQPKAKKDEIIGIKGKRLKIKVRAKPERGQANKACIALLAKTFQVNEKNIILISGKTSHQKIFKIIGIDIKNIKEKIKSIV</sequence>
<dbReference type="SMART" id="SM01152">
    <property type="entry name" value="DUF167"/>
    <property type="match status" value="1"/>
</dbReference>
<evidence type="ECO:0000256" key="1">
    <source>
        <dbReference type="ARBA" id="ARBA00010364"/>
    </source>
</evidence>
<dbReference type="PANTHER" id="PTHR13420">
    <property type="entry name" value="UPF0235 PROTEIN C15ORF40"/>
    <property type="match status" value="1"/>
</dbReference>
<dbReference type="Gene3D" id="3.30.1200.10">
    <property type="entry name" value="YggU-like"/>
    <property type="match status" value="1"/>
</dbReference>
<dbReference type="NCBIfam" id="TIGR00251">
    <property type="entry name" value="DUF167 family protein"/>
    <property type="match status" value="1"/>
</dbReference>
<dbReference type="AlphaFoldDB" id="A0A7V0IAN3"/>
<protein>
    <recommendedName>
        <fullName evidence="2">UPF0235 protein ENF30_02980</fullName>
    </recommendedName>
</protein>
<comment type="similarity">
    <text evidence="1 2">Belongs to the UPF0235 family.</text>
</comment>
<reference evidence="3" key="1">
    <citation type="journal article" date="2020" name="mSystems">
        <title>Genome- and Community-Level Interaction Insights into Carbon Utilization and Element Cycling Functions of Hydrothermarchaeota in Hydrothermal Sediment.</title>
        <authorList>
            <person name="Zhou Z."/>
            <person name="Liu Y."/>
            <person name="Xu W."/>
            <person name="Pan J."/>
            <person name="Luo Z.H."/>
            <person name="Li M."/>
        </authorList>
    </citation>
    <scope>NUCLEOTIDE SEQUENCE [LARGE SCALE GENOMIC DNA]</scope>
    <source>
        <strain evidence="3">HyVt-113</strain>
    </source>
</reference>
<dbReference type="InterPro" id="IPR003746">
    <property type="entry name" value="DUF167"/>
</dbReference>
<accession>A0A7V0IAN3</accession>
<proteinExistence type="inferred from homology"/>
<dbReference type="GO" id="GO:0005737">
    <property type="term" value="C:cytoplasm"/>
    <property type="evidence" value="ECO:0007669"/>
    <property type="project" value="TreeGrafter"/>
</dbReference>
<dbReference type="Pfam" id="PF02594">
    <property type="entry name" value="DUF167"/>
    <property type="match status" value="1"/>
</dbReference>